<protein>
    <submittedName>
        <fullName evidence="2">Uncharacterized protein</fullName>
    </submittedName>
</protein>
<accession>A0AAN8FNZ4</accession>
<evidence type="ECO:0000313" key="3">
    <source>
        <dbReference type="Proteomes" id="UP001331761"/>
    </source>
</evidence>
<name>A0AAN8FNZ4_TRICO</name>
<keyword evidence="3" id="KW-1185">Reference proteome</keyword>
<feature type="region of interest" description="Disordered" evidence="1">
    <location>
        <begin position="1"/>
        <end position="44"/>
    </location>
</feature>
<sequence>MDRLTEARKRRQSYPTREQRRASKRGRYEEDEDWAETDKAGSSSGYVGRAGKILSYPYISQEEEQQILLASNDSASAYAQSLAKVLFAGTLDLYFKDQDPAKRLWIHEAVDYRFPSSDRNAHHLKWKNCSTAINKNMRISERGPADKPKQKEVECTYLTREYEEECFRKANKDPVKYAEFMSLKLFEGSWDKFFKEQDAKMKDWLRECVDRRFYIADKNKRDQRWKVCAAACNRNRTKIIGEDGQEAAFRDSNGLPYVYAEIMAKLLFPDTPHLFFKDQDHGKRVWLHEVLDRRFPTPKKERGSSRISARARGSRPEPFTSYPFMTEDEEIECYEAAKRKDVEVYARAMGRVLFKDTIKTLYKDQDKDRREWFENILHFRFPTWRAFETKSKVRAAIRAIDKNTNTMVR</sequence>
<organism evidence="2 3">
    <name type="scientific">Trichostrongylus colubriformis</name>
    <name type="common">Black scour worm</name>
    <dbReference type="NCBI Taxonomy" id="6319"/>
    <lineage>
        <taxon>Eukaryota</taxon>
        <taxon>Metazoa</taxon>
        <taxon>Ecdysozoa</taxon>
        <taxon>Nematoda</taxon>
        <taxon>Chromadorea</taxon>
        <taxon>Rhabditida</taxon>
        <taxon>Rhabditina</taxon>
        <taxon>Rhabditomorpha</taxon>
        <taxon>Strongyloidea</taxon>
        <taxon>Trichostrongylidae</taxon>
        <taxon>Trichostrongylus</taxon>
    </lineage>
</organism>
<dbReference type="EMBL" id="WIXE01015386">
    <property type="protein sequence ID" value="KAK5973510.1"/>
    <property type="molecule type" value="Genomic_DNA"/>
</dbReference>
<gene>
    <name evidence="2" type="ORF">GCK32_007209</name>
</gene>
<dbReference type="AlphaFoldDB" id="A0AAN8FNZ4"/>
<reference evidence="2 3" key="1">
    <citation type="submission" date="2019-10" db="EMBL/GenBank/DDBJ databases">
        <title>Assembly and Annotation for the nematode Trichostrongylus colubriformis.</title>
        <authorList>
            <person name="Martin J."/>
        </authorList>
    </citation>
    <scope>NUCLEOTIDE SEQUENCE [LARGE SCALE GENOMIC DNA]</scope>
    <source>
        <strain evidence="2">G859</strain>
        <tissue evidence="2">Whole worm</tissue>
    </source>
</reference>
<proteinExistence type="predicted"/>
<evidence type="ECO:0000256" key="1">
    <source>
        <dbReference type="SAM" id="MobiDB-lite"/>
    </source>
</evidence>
<dbReference type="Proteomes" id="UP001331761">
    <property type="component" value="Unassembled WGS sequence"/>
</dbReference>
<comment type="caution">
    <text evidence="2">The sequence shown here is derived from an EMBL/GenBank/DDBJ whole genome shotgun (WGS) entry which is preliminary data.</text>
</comment>
<evidence type="ECO:0000313" key="2">
    <source>
        <dbReference type="EMBL" id="KAK5973510.1"/>
    </source>
</evidence>